<accession>A0A5K3EK78</accession>
<sequence>MWITSCQLKFNRDSPQKVCKCWTTFISPHHGLTVEVLLLNGRGVTMLICTTLKRHTGQLIVLLKYLDNCIVCFVNLSINT</sequence>
<dbReference type="WBParaSite" id="MCU_000798-RB">
    <property type="protein sequence ID" value="MCU_000798-RB"/>
    <property type="gene ID" value="MCU_000798"/>
</dbReference>
<dbReference type="AlphaFoldDB" id="A0A5K3EK78"/>
<reference evidence="1" key="1">
    <citation type="submission" date="2019-11" db="UniProtKB">
        <authorList>
            <consortium name="WormBaseParasite"/>
        </authorList>
    </citation>
    <scope>IDENTIFICATION</scope>
</reference>
<organism evidence="1">
    <name type="scientific">Mesocestoides corti</name>
    <name type="common">Flatworm</name>
    <dbReference type="NCBI Taxonomy" id="53468"/>
    <lineage>
        <taxon>Eukaryota</taxon>
        <taxon>Metazoa</taxon>
        <taxon>Spiralia</taxon>
        <taxon>Lophotrochozoa</taxon>
        <taxon>Platyhelminthes</taxon>
        <taxon>Cestoda</taxon>
        <taxon>Eucestoda</taxon>
        <taxon>Cyclophyllidea</taxon>
        <taxon>Mesocestoididae</taxon>
        <taxon>Mesocestoides</taxon>
    </lineage>
</organism>
<name>A0A5K3EK78_MESCO</name>
<proteinExistence type="predicted"/>
<evidence type="ECO:0000313" key="1">
    <source>
        <dbReference type="WBParaSite" id="MCU_000798-RB"/>
    </source>
</evidence>
<protein>
    <submittedName>
        <fullName evidence="1">Fibronectin type-III domain-containing protein</fullName>
    </submittedName>
</protein>